<evidence type="ECO:0000313" key="2">
    <source>
        <dbReference type="Proteomes" id="UP000244906"/>
    </source>
</evidence>
<dbReference type="Gene3D" id="1.20.120.330">
    <property type="entry name" value="Nucleotidyltransferases domain 2"/>
    <property type="match status" value="1"/>
</dbReference>
<comment type="caution">
    <text evidence="1">The sequence shown here is derived from an EMBL/GenBank/DDBJ whole genome shotgun (WGS) entry which is preliminary data.</text>
</comment>
<dbReference type="NCBIfam" id="TIGR01987">
    <property type="entry name" value="HI0074"/>
    <property type="match status" value="1"/>
</dbReference>
<gene>
    <name evidence="1" type="ORF">DC094_11735</name>
</gene>
<evidence type="ECO:0000313" key="1">
    <source>
        <dbReference type="EMBL" id="PVZ68917.1"/>
    </source>
</evidence>
<dbReference type="OrthoDB" id="9810452at2"/>
<proteinExistence type="predicted"/>
<dbReference type="Pfam" id="PF08780">
    <property type="entry name" value="NTase_sub_bind"/>
    <property type="match status" value="1"/>
</dbReference>
<organism evidence="1 2">
    <name type="scientific">Pelagibaculum spongiae</name>
    <dbReference type="NCBI Taxonomy" id="2080658"/>
    <lineage>
        <taxon>Bacteria</taxon>
        <taxon>Pseudomonadati</taxon>
        <taxon>Pseudomonadota</taxon>
        <taxon>Gammaproteobacteria</taxon>
        <taxon>Oceanospirillales</taxon>
        <taxon>Pelagibaculum</taxon>
    </lineage>
</organism>
<dbReference type="InterPro" id="IPR010235">
    <property type="entry name" value="HepT"/>
</dbReference>
<dbReference type="RefSeq" id="WP_116687302.1">
    <property type="nucleotide sequence ID" value="NZ_CAWNYD010000004.1"/>
</dbReference>
<sequence length="142" mass="16439">MTQPADIRWIQRFDNYQRALGRLTDAAELAATRPLSELEQQGLIQAFEFTHELAWNTLKDFLTYRGVGQIIGSRDATRAAFKADLLESGEDWMEMIKSRNLTTHTYREEVVRDIAGKILHRYHPAFIALKTTLQQWVDQADD</sequence>
<dbReference type="EMBL" id="QDDL01000004">
    <property type="protein sequence ID" value="PVZ68917.1"/>
    <property type="molecule type" value="Genomic_DNA"/>
</dbReference>
<dbReference type="SUPFAM" id="SSF81593">
    <property type="entry name" value="Nucleotidyltransferase substrate binding subunit/domain"/>
    <property type="match status" value="1"/>
</dbReference>
<reference evidence="1 2" key="1">
    <citation type="submission" date="2018-04" db="EMBL/GenBank/DDBJ databases">
        <title>Thalassorhabdus spongiae gen. nov., sp. nov., isolated from a marine sponge in South-West Iceland.</title>
        <authorList>
            <person name="Knobloch S."/>
            <person name="Daussin A."/>
            <person name="Johannsson R."/>
            <person name="Marteinsson V.T."/>
        </authorList>
    </citation>
    <scope>NUCLEOTIDE SEQUENCE [LARGE SCALE GENOMIC DNA]</scope>
    <source>
        <strain evidence="1 2">Hp12</strain>
    </source>
</reference>
<name>A0A2V1GW77_9GAMM</name>
<dbReference type="AlphaFoldDB" id="A0A2V1GW77"/>
<protein>
    <submittedName>
        <fullName evidence="1">Nucleotidyltransferase</fullName>
    </submittedName>
</protein>
<dbReference type="GO" id="GO:0016740">
    <property type="term" value="F:transferase activity"/>
    <property type="evidence" value="ECO:0007669"/>
    <property type="project" value="UniProtKB-KW"/>
</dbReference>
<keyword evidence="2" id="KW-1185">Reference proteome</keyword>
<accession>A0A2V1GW77</accession>
<keyword evidence="1" id="KW-0808">Transferase</keyword>
<dbReference type="Proteomes" id="UP000244906">
    <property type="component" value="Unassembled WGS sequence"/>
</dbReference>